<dbReference type="InterPro" id="IPR032808">
    <property type="entry name" value="DoxX"/>
</dbReference>
<name>A0A1J0WF34_9RHOB</name>
<dbReference type="AlphaFoldDB" id="A0A1J0WF34"/>
<keyword evidence="4 7" id="KW-0812">Transmembrane</keyword>
<feature type="transmembrane region" description="Helical" evidence="7">
    <location>
        <begin position="20"/>
        <end position="39"/>
    </location>
</feature>
<sequence length="182" mass="19612">MSPLVSRYDALALRLTQADWLVPTLARFLFAAVLLVYYLNSGLTKLGDGPTGLFVPAPGAYAQIFPRAFEAAGYDTEALGLFHHLVVVAGTWAEFVLPVAIVLGLFTRLAALGMACFVVVQSITDLLGHGQSAALGAWFDRFPDALLLDQRALWLFLLVVLIIKGAGPVSFDRALRGARRPA</sequence>
<evidence type="ECO:0008006" key="10">
    <source>
        <dbReference type="Google" id="ProtNLM"/>
    </source>
</evidence>
<dbReference type="RefSeq" id="WP_071971016.1">
    <property type="nucleotide sequence ID" value="NZ_CP018076.1"/>
</dbReference>
<comment type="similarity">
    <text evidence="2">Belongs to the DoxX family.</text>
</comment>
<accession>A0A1J0WF34</accession>
<evidence type="ECO:0000256" key="7">
    <source>
        <dbReference type="SAM" id="Phobius"/>
    </source>
</evidence>
<dbReference type="Pfam" id="PF07681">
    <property type="entry name" value="DoxX"/>
    <property type="match status" value="1"/>
</dbReference>
<keyword evidence="6 7" id="KW-0472">Membrane</keyword>
<dbReference type="PANTHER" id="PTHR33452:SF1">
    <property type="entry name" value="INNER MEMBRANE PROTEIN YPHA-RELATED"/>
    <property type="match status" value="1"/>
</dbReference>
<comment type="subcellular location">
    <subcellularLocation>
        <location evidence="1">Cell membrane</location>
        <topology evidence="1">Multi-pass membrane protein</topology>
    </subcellularLocation>
</comment>
<reference evidence="8 9" key="1">
    <citation type="submission" date="2016-11" db="EMBL/GenBank/DDBJ databases">
        <title>Complete genome sequence of Sulfitobacter sp. AM1-D1, a toxic bacteria associated with marine dinoflagellate Alexandrium minutum in East China Sea.</title>
        <authorList>
            <person name="Yang Q."/>
            <person name="Zhang X."/>
            <person name="Tian X."/>
        </authorList>
    </citation>
    <scope>NUCLEOTIDE SEQUENCE [LARGE SCALE GENOMIC DNA]</scope>
    <source>
        <strain evidence="8 9">AM1-D1</strain>
    </source>
</reference>
<dbReference type="GO" id="GO:0005886">
    <property type="term" value="C:plasma membrane"/>
    <property type="evidence" value="ECO:0007669"/>
    <property type="project" value="UniProtKB-SubCell"/>
</dbReference>
<evidence type="ECO:0000256" key="6">
    <source>
        <dbReference type="ARBA" id="ARBA00023136"/>
    </source>
</evidence>
<feature type="transmembrane region" description="Helical" evidence="7">
    <location>
        <begin position="95"/>
        <end position="120"/>
    </location>
</feature>
<gene>
    <name evidence="8" type="ORF">BOO69_05405</name>
</gene>
<evidence type="ECO:0000256" key="1">
    <source>
        <dbReference type="ARBA" id="ARBA00004651"/>
    </source>
</evidence>
<dbReference type="EMBL" id="CP018076">
    <property type="protein sequence ID" value="APE42921.1"/>
    <property type="molecule type" value="Genomic_DNA"/>
</dbReference>
<evidence type="ECO:0000256" key="3">
    <source>
        <dbReference type="ARBA" id="ARBA00022475"/>
    </source>
</evidence>
<evidence type="ECO:0000256" key="2">
    <source>
        <dbReference type="ARBA" id="ARBA00006679"/>
    </source>
</evidence>
<evidence type="ECO:0000313" key="8">
    <source>
        <dbReference type="EMBL" id="APE42921.1"/>
    </source>
</evidence>
<evidence type="ECO:0000256" key="4">
    <source>
        <dbReference type="ARBA" id="ARBA00022692"/>
    </source>
</evidence>
<dbReference type="PANTHER" id="PTHR33452">
    <property type="entry name" value="OXIDOREDUCTASE CATD-RELATED"/>
    <property type="match status" value="1"/>
</dbReference>
<proteinExistence type="inferred from homology"/>
<dbReference type="STRING" id="1917485.BOO69_05405"/>
<organism evidence="8 9">
    <name type="scientific">Sulfitobacter alexandrii</name>
    <dbReference type="NCBI Taxonomy" id="1917485"/>
    <lineage>
        <taxon>Bacteria</taxon>
        <taxon>Pseudomonadati</taxon>
        <taxon>Pseudomonadota</taxon>
        <taxon>Alphaproteobacteria</taxon>
        <taxon>Rhodobacterales</taxon>
        <taxon>Roseobacteraceae</taxon>
        <taxon>Sulfitobacter</taxon>
    </lineage>
</organism>
<keyword evidence="5 7" id="KW-1133">Transmembrane helix</keyword>
<protein>
    <recommendedName>
        <fullName evidence="10">DoxX family protein</fullName>
    </recommendedName>
</protein>
<dbReference type="KEGG" id="suam:BOO69_05405"/>
<evidence type="ECO:0000256" key="5">
    <source>
        <dbReference type="ARBA" id="ARBA00022989"/>
    </source>
</evidence>
<dbReference type="Proteomes" id="UP000181897">
    <property type="component" value="Chromosome"/>
</dbReference>
<keyword evidence="3" id="KW-1003">Cell membrane</keyword>
<keyword evidence="9" id="KW-1185">Reference proteome</keyword>
<feature type="transmembrane region" description="Helical" evidence="7">
    <location>
        <begin position="152"/>
        <end position="171"/>
    </location>
</feature>
<evidence type="ECO:0000313" key="9">
    <source>
        <dbReference type="Proteomes" id="UP000181897"/>
    </source>
</evidence>
<dbReference type="InterPro" id="IPR051907">
    <property type="entry name" value="DoxX-like_oxidoreductase"/>
</dbReference>
<dbReference type="OrthoDB" id="121744at2"/>